<comment type="caution">
    <text evidence="4">The sequence shown here is derived from an EMBL/GenBank/DDBJ whole genome shotgun (WGS) entry which is preliminary data.</text>
</comment>
<reference evidence="4 5" key="1">
    <citation type="submission" date="2014-01" db="EMBL/GenBank/DDBJ databases">
        <title>Roseivivax isoporae LMG 25204 Genome Sequencing.</title>
        <authorList>
            <person name="Lai Q."/>
            <person name="Li G."/>
            <person name="Shao Z."/>
        </authorList>
    </citation>
    <scope>NUCLEOTIDE SEQUENCE [LARGE SCALE GENOMIC DNA]</scope>
    <source>
        <strain evidence="4 5">LMG 25204</strain>
    </source>
</reference>
<proteinExistence type="predicted"/>
<name>X7F2V4_9RHOB</name>
<organism evidence="4 5">
    <name type="scientific">Roseivivax isoporae LMG 25204</name>
    <dbReference type="NCBI Taxonomy" id="1449351"/>
    <lineage>
        <taxon>Bacteria</taxon>
        <taxon>Pseudomonadati</taxon>
        <taxon>Pseudomonadota</taxon>
        <taxon>Alphaproteobacteria</taxon>
        <taxon>Rhodobacterales</taxon>
        <taxon>Roseobacteraceae</taxon>
        <taxon>Roseivivax</taxon>
    </lineage>
</organism>
<dbReference type="NCBIfam" id="NF010247">
    <property type="entry name" value="PRK13694.1"/>
    <property type="match status" value="1"/>
</dbReference>
<feature type="domain" description="GapR-like DNA-binding" evidence="3">
    <location>
        <begin position="151"/>
        <end position="222"/>
    </location>
</feature>
<keyword evidence="1" id="KW-0175">Coiled coil</keyword>
<evidence type="ECO:0000256" key="1">
    <source>
        <dbReference type="SAM" id="Coils"/>
    </source>
</evidence>
<dbReference type="STRING" id="1449351.RISW2_03825"/>
<sequence>MLDDTMQSQLLAWFSSGTTGAAAESIAAHLAEHGRQMGDYPHDAADFGRCERLLEMVPGLRADLHRMSEVNAYWAGIVPHWDAIRSAEDKTARIQDIVRSIQADDPGHFDLGPGVSMRAGPNTHGAAKDAGPRMKETDEDRAVSDKVYGAAANELRQFVERFERLEIEKKEIADQQKEVMAEAKARGYDTKVLRKVIALRKREPDDIAEEEAVLEMYKAALGMA</sequence>
<dbReference type="AlphaFoldDB" id="X7F2V4"/>
<protein>
    <recommendedName>
        <fullName evidence="3">GapR-like DNA-binding domain-containing protein</fullName>
    </recommendedName>
</protein>
<dbReference type="Proteomes" id="UP000023430">
    <property type="component" value="Unassembled WGS sequence"/>
</dbReference>
<evidence type="ECO:0000259" key="3">
    <source>
        <dbReference type="Pfam" id="PF10073"/>
    </source>
</evidence>
<evidence type="ECO:0000313" key="5">
    <source>
        <dbReference type="Proteomes" id="UP000023430"/>
    </source>
</evidence>
<dbReference type="GO" id="GO:0003677">
    <property type="term" value="F:DNA binding"/>
    <property type="evidence" value="ECO:0007669"/>
    <property type="project" value="InterPro"/>
</dbReference>
<dbReference type="PATRIC" id="fig|1449351.3.peg.4640"/>
<dbReference type="EMBL" id="JAME01000139">
    <property type="protein sequence ID" value="ETX26431.1"/>
    <property type="molecule type" value="Genomic_DNA"/>
</dbReference>
<gene>
    <name evidence="4" type="ORF">RISW2_03825</name>
</gene>
<dbReference type="eggNOG" id="COG3750">
    <property type="taxonomic scope" value="Bacteria"/>
</dbReference>
<dbReference type="Pfam" id="PF10073">
    <property type="entry name" value="GapR_DNA-bd"/>
    <property type="match status" value="1"/>
</dbReference>
<feature type="compositionally biased region" description="Basic and acidic residues" evidence="2">
    <location>
        <begin position="126"/>
        <end position="136"/>
    </location>
</feature>
<evidence type="ECO:0000313" key="4">
    <source>
        <dbReference type="EMBL" id="ETX26431.1"/>
    </source>
</evidence>
<keyword evidence="5" id="KW-1185">Reference proteome</keyword>
<accession>X7F2V4</accession>
<feature type="region of interest" description="Disordered" evidence="2">
    <location>
        <begin position="114"/>
        <end position="136"/>
    </location>
</feature>
<evidence type="ECO:0000256" key="2">
    <source>
        <dbReference type="SAM" id="MobiDB-lite"/>
    </source>
</evidence>
<dbReference type="InterPro" id="IPR046367">
    <property type="entry name" value="GapR-like_DNA-bd"/>
</dbReference>
<feature type="coiled-coil region" evidence="1">
    <location>
        <begin position="155"/>
        <end position="182"/>
    </location>
</feature>